<keyword evidence="1" id="KW-0812">Transmembrane</keyword>
<organism evidence="2 3">
    <name type="scientific">Oikopleura dioica</name>
    <name type="common">Tunicate</name>
    <dbReference type="NCBI Taxonomy" id="34765"/>
    <lineage>
        <taxon>Eukaryota</taxon>
        <taxon>Metazoa</taxon>
        <taxon>Chordata</taxon>
        <taxon>Tunicata</taxon>
        <taxon>Appendicularia</taxon>
        <taxon>Copelata</taxon>
        <taxon>Oikopleuridae</taxon>
        <taxon>Oikopleura</taxon>
    </lineage>
</organism>
<dbReference type="InParanoid" id="E4XPX3"/>
<keyword evidence="1" id="KW-0472">Membrane</keyword>
<name>E4XPX3_OIKDI</name>
<accession>E4XPX3</accession>
<gene>
    <name evidence="2" type="ORF">GSOID_T00017255001</name>
</gene>
<proteinExistence type="predicted"/>
<evidence type="ECO:0000256" key="1">
    <source>
        <dbReference type="SAM" id="Phobius"/>
    </source>
</evidence>
<dbReference type="Proteomes" id="UP000001307">
    <property type="component" value="Unassembled WGS sequence"/>
</dbReference>
<dbReference type="AlphaFoldDB" id="E4XPX3"/>
<feature type="transmembrane region" description="Helical" evidence="1">
    <location>
        <begin position="33"/>
        <end position="59"/>
    </location>
</feature>
<reference evidence="2 3" key="1">
    <citation type="journal article" date="2010" name="Science">
        <title>Plasticity of animal genome architecture unmasked by rapid evolution of a pelagic tunicate.</title>
        <authorList>
            <person name="Denoeud F."/>
            <person name="Henriet S."/>
            <person name="Mungpakdee S."/>
            <person name="Aury J.M."/>
            <person name="Da Silva C."/>
            <person name="Brinkmann H."/>
            <person name="Mikhaleva J."/>
            <person name="Olsen L.C."/>
            <person name="Jubin C."/>
            <person name="Canestro C."/>
            <person name="Bouquet J.M."/>
            <person name="Danks G."/>
            <person name="Poulain J."/>
            <person name="Campsteijn C."/>
            <person name="Adamski M."/>
            <person name="Cross I."/>
            <person name="Yadetie F."/>
            <person name="Muffato M."/>
            <person name="Louis A."/>
            <person name="Butcher S."/>
            <person name="Tsagkogeorga G."/>
            <person name="Konrad A."/>
            <person name="Singh S."/>
            <person name="Jensen M.F."/>
            <person name="Cong E.H."/>
            <person name="Eikeseth-Otteraa H."/>
            <person name="Noel B."/>
            <person name="Anthouard V."/>
            <person name="Porcel B.M."/>
            <person name="Kachouri-Lafond R."/>
            <person name="Nishino A."/>
            <person name="Ugolini M."/>
            <person name="Chourrout P."/>
            <person name="Nishida H."/>
            <person name="Aasland R."/>
            <person name="Huzurbazar S."/>
            <person name="Westhof E."/>
            <person name="Delsuc F."/>
            <person name="Lehrach H."/>
            <person name="Reinhardt R."/>
            <person name="Weissenbach J."/>
            <person name="Roy S.W."/>
            <person name="Artiguenave F."/>
            <person name="Postlethwait J.H."/>
            <person name="Manak J.R."/>
            <person name="Thompson E.M."/>
            <person name="Jaillon O."/>
            <person name="Du Pasquier L."/>
            <person name="Boudinot P."/>
            <person name="Liberles D.A."/>
            <person name="Volff J.N."/>
            <person name="Philippe H."/>
            <person name="Lenhard B."/>
            <person name="Roest Crollius H."/>
            <person name="Wincker P."/>
            <person name="Chourrout D."/>
        </authorList>
    </citation>
    <scope>NUCLEOTIDE SEQUENCE [LARGE SCALE GENOMIC DNA]</scope>
</reference>
<dbReference type="InterPro" id="IPR012674">
    <property type="entry name" value="Calycin"/>
</dbReference>
<evidence type="ECO:0000313" key="2">
    <source>
        <dbReference type="EMBL" id="CBY19892.1"/>
    </source>
</evidence>
<dbReference type="SUPFAM" id="SSF50814">
    <property type="entry name" value="Lipocalins"/>
    <property type="match status" value="1"/>
</dbReference>
<keyword evidence="3" id="KW-1185">Reference proteome</keyword>
<sequence>MREQDYSVKIIELDESFTTSRKKMGSSSLKKKFKFCTSSFCAAGLAVACTVVITILILMTKISGPGALELAEAEISRLGGDLYICNSKLSQEGSGEGYLLSDDEDVNLRHPTLAKRAMDSMIGEWKQVRTENMVEYMTAEGNSKFNINMAQKFNPNMEIRDDGNGKFTQRIYVPFFYSNEWAWNLNGKMTEFENFFEEKVHAVVYDDGKKVTSTNMGGSKGPQINTLELINDEIHLTTILTEKNFIKSVRVFKRV</sequence>
<dbReference type="CDD" id="cd00742">
    <property type="entry name" value="FABP"/>
    <property type="match status" value="1"/>
</dbReference>
<dbReference type="Gene3D" id="2.40.128.20">
    <property type="match status" value="1"/>
</dbReference>
<dbReference type="OrthoDB" id="10410127at2759"/>
<keyword evidence="1" id="KW-1133">Transmembrane helix</keyword>
<dbReference type="EMBL" id="FN653097">
    <property type="protein sequence ID" value="CBY19892.1"/>
    <property type="molecule type" value="Genomic_DNA"/>
</dbReference>
<protein>
    <submittedName>
        <fullName evidence="2">Uncharacterized protein</fullName>
    </submittedName>
</protein>
<evidence type="ECO:0000313" key="3">
    <source>
        <dbReference type="Proteomes" id="UP000001307"/>
    </source>
</evidence>